<dbReference type="GO" id="GO:0031966">
    <property type="term" value="C:mitochondrial membrane"/>
    <property type="evidence" value="ECO:0007669"/>
    <property type="project" value="TreeGrafter"/>
</dbReference>
<feature type="transmembrane region" description="Helical" evidence="7">
    <location>
        <begin position="53"/>
        <end position="71"/>
    </location>
</feature>
<dbReference type="InterPro" id="IPR006214">
    <property type="entry name" value="Bax_inhibitor_1-related"/>
</dbReference>
<dbReference type="STRING" id="1661398.A0A482W554"/>
<comment type="caution">
    <text evidence="8">The sequence shown here is derived from an EMBL/GenBank/DDBJ whole genome shotgun (WGS) entry which is preliminary data.</text>
</comment>
<keyword evidence="9" id="KW-1185">Reference proteome</keyword>
<feature type="transmembrane region" description="Helical" evidence="7">
    <location>
        <begin position="27"/>
        <end position="47"/>
    </location>
</feature>
<evidence type="ECO:0000313" key="8">
    <source>
        <dbReference type="EMBL" id="RZC40270.1"/>
    </source>
</evidence>
<name>A0A482W554_ASBVE</name>
<comment type="subcellular location">
    <subcellularLocation>
        <location evidence="1">Membrane</location>
        <topology evidence="1">Multi-pass membrane protein</topology>
    </subcellularLocation>
</comment>
<evidence type="ECO:0000256" key="3">
    <source>
        <dbReference type="ARBA" id="ARBA00022692"/>
    </source>
</evidence>
<evidence type="ECO:0000313" key="9">
    <source>
        <dbReference type="Proteomes" id="UP000292052"/>
    </source>
</evidence>
<dbReference type="PROSITE" id="PS01243">
    <property type="entry name" value="BI1"/>
    <property type="match status" value="1"/>
</dbReference>
<reference evidence="8 9" key="1">
    <citation type="submission" date="2017-03" db="EMBL/GenBank/DDBJ databases">
        <title>Genome of the blue death feigning beetle - Asbolus verrucosus.</title>
        <authorList>
            <person name="Rider S.D."/>
        </authorList>
    </citation>
    <scope>NUCLEOTIDE SEQUENCE [LARGE SCALE GENOMIC DNA]</scope>
    <source>
        <strain evidence="8">Butters</strain>
        <tissue evidence="8">Head and leg muscle</tissue>
    </source>
</reference>
<accession>A0A482W554</accession>
<dbReference type="Pfam" id="PF01027">
    <property type="entry name" value="Bax1-I"/>
    <property type="match status" value="1"/>
</dbReference>
<dbReference type="PANTHER" id="PTHR23291:SF32">
    <property type="entry name" value="BAX INHIBITOR 1"/>
    <property type="match status" value="1"/>
</dbReference>
<dbReference type="EMBL" id="QDEB01027377">
    <property type="protein sequence ID" value="RZC40270.1"/>
    <property type="molecule type" value="Genomic_DNA"/>
</dbReference>
<evidence type="ECO:0000256" key="2">
    <source>
        <dbReference type="ARBA" id="ARBA00010350"/>
    </source>
</evidence>
<keyword evidence="6 7" id="KW-0472">Membrane</keyword>
<dbReference type="Proteomes" id="UP000292052">
    <property type="component" value="Unassembled WGS sequence"/>
</dbReference>
<dbReference type="GO" id="GO:0006915">
    <property type="term" value="P:apoptotic process"/>
    <property type="evidence" value="ECO:0007669"/>
    <property type="project" value="UniProtKB-KW"/>
</dbReference>
<protein>
    <submittedName>
        <fullName evidence="8">Bax1-I domain containing protein</fullName>
    </submittedName>
</protein>
<dbReference type="AlphaFoldDB" id="A0A482W554"/>
<evidence type="ECO:0000256" key="5">
    <source>
        <dbReference type="ARBA" id="ARBA00022989"/>
    </source>
</evidence>
<sequence>MAQSVHTFLNSFSNSLEPPVRQHLKNVYACLAMSTMAAAVGASIHLFTNILQAGFLSGIGALIFFGLLMATPDDNGKGLKLRVGYLLGFTTLTGVGLGPLLEHVIAVNPSIIVTALIGTAVVFVCFSICSILAERGKWLYLGGTLMSLLSTLMILSLGNLFFGSTLVFQLQLYLGLFAMCGFVLYDTQLIIEKRRMGSKDFVSHSLDLFVDFIGIFRRVLIILTQKVIRVRFVPLTPVPTPQFIIPHQVMQMLILFLL</sequence>
<dbReference type="InterPro" id="IPR006213">
    <property type="entry name" value="Bax_inhbtr1_CS"/>
</dbReference>
<proteinExistence type="inferred from homology"/>
<evidence type="ECO:0000256" key="6">
    <source>
        <dbReference type="ARBA" id="ARBA00023136"/>
    </source>
</evidence>
<dbReference type="PANTHER" id="PTHR23291">
    <property type="entry name" value="BAX INHIBITOR-RELATED"/>
    <property type="match status" value="1"/>
</dbReference>
<dbReference type="OrthoDB" id="1277691at2759"/>
<keyword evidence="3 7" id="KW-0812">Transmembrane</keyword>
<dbReference type="CDD" id="cd10430">
    <property type="entry name" value="BI-1"/>
    <property type="match status" value="1"/>
</dbReference>
<gene>
    <name evidence="8" type="ORF">BDFB_008239</name>
</gene>
<keyword evidence="5 7" id="KW-1133">Transmembrane helix</keyword>
<dbReference type="GO" id="GO:0033119">
    <property type="term" value="P:negative regulation of RNA splicing"/>
    <property type="evidence" value="ECO:0007669"/>
    <property type="project" value="TreeGrafter"/>
</dbReference>
<feature type="transmembrane region" description="Helical" evidence="7">
    <location>
        <begin position="111"/>
        <end position="132"/>
    </location>
</feature>
<comment type="similarity">
    <text evidence="2 7">Belongs to the BI1 family.</text>
</comment>
<feature type="transmembrane region" description="Helical" evidence="7">
    <location>
        <begin position="139"/>
        <end position="162"/>
    </location>
</feature>
<evidence type="ECO:0000256" key="4">
    <source>
        <dbReference type="ARBA" id="ARBA00022703"/>
    </source>
</evidence>
<evidence type="ECO:0000256" key="1">
    <source>
        <dbReference type="ARBA" id="ARBA00004141"/>
    </source>
</evidence>
<dbReference type="GO" id="GO:2001234">
    <property type="term" value="P:negative regulation of apoptotic signaling pathway"/>
    <property type="evidence" value="ECO:0007669"/>
    <property type="project" value="TreeGrafter"/>
</dbReference>
<feature type="transmembrane region" description="Helical" evidence="7">
    <location>
        <begin position="83"/>
        <end position="105"/>
    </location>
</feature>
<evidence type="ECO:0000256" key="7">
    <source>
        <dbReference type="RuleBase" id="RU004379"/>
    </source>
</evidence>
<organism evidence="8 9">
    <name type="scientific">Asbolus verrucosus</name>
    <name type="common">Desert ironclad beetle</name>
    <dbReference type="NCBI Taxonomy" id="1661398"/>
    <lineage>
        <taxon>Eukaryota</taxon>
        <taxon>Metazoa</taxon>
        <taxon>Ecdysozoa</taxon>
        <taxon>Arthropoda</taxon>
        <taxon>Hexapoda</taxon>
        <taxon>Insecta</taxon>
        <taxon>Pterygota</taxon>
        <taxon>Neoptera</taxon>
        <taxon>Endopterygota</taxon>
        <taxon>Coleoptera</taxon>
        <taxon>Polyphaga</taxon>
        <taxon>Cucujiformia</taxon>
        <taxon>Tenebrionidae</taxon>
        <taxon>Pimeliinae</taxon>
        <taxon>Asbolus</taxon>
    </lineage>
</organism>
<keyword evidence="4" id="KW-0053">Apoptosis</keyword>
<dbReference type="GO" id="GO:0034620">
    <property type="term" value="P:cellular response to unfolded protein"/>
    <property type="evidence" value="ECO:0007669"/>
    <property type="project" value="TreeGrafter"/>
</dbReference>
<dbReference type="GO" id="GO:0019899">
    <property type="term" value="F:enzyme binding"/>
    <property type="evidence" value="ECO:0007669"/>
    <property type="project" value="TreeGrafter"/>
</dbReference>
<feature type="transmembrane region" description="Helical" evidence="7">
    <location>
        <begin position="168"/>
        <end position="185"/>
    </location>
</feature>